<dbReference type="AlphaFoldDB" id="A0AAU1ZZ30"/>
<sequence>MTTLADTPALSQTFTVTAKDTGEELSFVCMPGCVIDHQRIDCGSPKTPDEVCCWSDTNGEVSLPIDGSGTPTDKRVLCARIEVVPFAASMAGRLPHAQVEIVEDHYIEDLDPDALGVLIATLSERLTALRRTHTDLVRIRAEYIERVRIEADTDRILAAITGPRPEVQA</sequence>
<organism evidence="1">
    <name type="scientific">Streptomyces sp. NBC_00093</name>
    <dbReference type="NCBI Taxonomy" id="2975649"/>
    <lineage>
        <taxon>Bacteria</taxon>
        <taxon>Bacillati</taxon>
        <taxon>Actinomycetota</taxon>
        <taxon>Actinomycetes</taxon>
        <taxon>Kitasatosporales</taxon>
        <taxon>Streptomycetaceae</taxon>
        <taxon>Streptomyces</taxon>
    </lineage>
</organism>
<evidence type="ECO:0000313" key="1">
    <source>
        <dbReference type="EMBL" id="WTT17698.1"/>
    </source>
</evidence>
<accession>A0AAU1ZZ30</accession>
<gene>
    <name evidence="1" type="ORF">OHA22_20230</name>
</gene>
<dbReference type="Pfam" id="PF21848">
    <property type="entry name" value="DUF6907"/>
    <property type="match status" value="1"/>
</dbReference>
<name>A0AAU1ZZ30_9ACTN</name>
<proteinExistence type="predicted"/>
<reference evidence="1" key="1">
    <citation type="submission" date="2022-10" db="EMBL/GenBank/DDBJ databases">
        <title>The complete genomes of actinobacterial strains from the NBC collection.</title>
        <authorList>
            <person name="Joergensen T.S."/>
            <person name="Alvarez Arevalo M."/>
            <person name="Sterndorff E.B."/>
            <person name="Faurdal D."/>
            <person name="Vuksanovic O."/>
            <person name="Mourched A.-S."/>
            <person name="Charusanti P."/>
            <person name="Shaw S."/>
            <person name="Blin K."/>
            <person name="Weber T."/>
        </authorList>
    </citation>
    <scope>NUCLEOTIDE SEQUENCE</scope>
    <source>
        <strain evidence="1">NBC_00093</strain>
    </source>
</reference>
<dbReference type="InterPro" id="IPR054202">
    <property type="entry name" value="DUF6907"/>
</dbReference>
<dbReference type="EMBL" id="CP108222">
    <property type="protein sequence ID" value="WTT17698.1"/>
    <property type="molecule type" value="Genomic_DNA"/>
</dbReference>
<protein>
    <submittedName>
        <fullName evidence="1">Uncharacterized protein</fullName>
    </submittedName>
</protein>